<gene>
    <name evidence="1" type="ORF">N0V83_010012</name>
</gene>
<name>A0A9W8XZ14_9PLEO</name>
<dbReference type="Proteomes" id="UP001140560">
    <property type="component" value="Unassembled WGS sequence"/>
</dbReference>
<dbReference type="SUPFAM" id="SSF109854">
    <property type="entry name" value="DinB/YfiT-like putative metalloenzymes"/>
    <property type="match status" value="1"/>
</dbReference>
<dbReference type="InterPro" id="IPR018531">
    <property type="entry name" value="DUF1993"/>
</dbReference>
<sequence>MADPVTYTFYGTTVPVLRNIATSAISILTTAKDELARAEATGTFPSEAELLSTHFGTMLPLRMQPILLAKFQVAALQNLQLNGSAPIPALDPASFSSFDDVIDFFRKLQAVFDAVDEKTFNESAEKSVEIGVGAKTLHMAGLADYFHGFVVPNSYFHLNAMYMLLRSKGFALGKGAYIGCWMSEQQKKDWAPLKG</sequence>
<dbReference type="PANTHER" id="PTHR36922">
    <property type="entry name" value="BLL2446 PROTEIN"/>
    <property type="match status" value="1"/>
</dbReference>
<proteinExistence type="predicted"/>
<accession>A0A9W8XZ14</accession>
<reference evidence="1" key="1">
    <citation type="submission" date="2022-10" db="EMBL/GenBank/DDBJ databases">
        <title>Tapping the CABI collections for fungal endophytes: first genome assemblies for Collariella, Neodidymelliopsis, Ascochyta clinopodiicola, Didymella pomorum, Didymosphaeria variabile, Neocosmospora piperis and Neocucurbitaria cava.</title>
        <authorList>
            <person name="Hill R."/>
        </authorList>
    </citation>
    <scope>NUCLEOTIDE SEQUENCE</scope>
    <source>
        <strain evidence="1">IMI 356814</strain>
    </source>
</reference>
<dbReference type="Gene3D" id="1.20.120.450">
    <property type="entry name" value="dinb family like domain"/>
    <property type="match status" value="1"/>
</dbReference>
<keyword evidence="2" id="KW-1185">Reference proteome</keyword>
<dbReference type="AlphaFoldDB" id="A0A9W8XZ14"/>
<dbReference type="PANTHER" id="PTHR36922:SF1">
    <property type="entry name" value="DUF1993 DOMAIN-CONTAINING PROTEIN"/>
    <property type="match status" value="1"/>
</dbReference>
<dbReference type="InterPro" id="IPR034660">
    <property type="entry name" value="DinB/YfiT-like"/>
</dbReference>
<dbReference type="OrthoDB" id="3724345at2759"/>
<protein>
    <submittedName>
        <fullName evidence="1">Uncharacterized protein</fullName>
    </submittedName>
</protein>
<evidence type="ECO:0000313" key="1">
    <source>
        <dbReference type="EMBL" id="KAJ4362895.1"/>
    </source>
</evidence>
<comment type="caution">
    <text evidence="1">The sequence shown here is derived from an EMBL/GenBank/DDBJ whole genome shotgun (WGS) entry which is preliminary data.</text>
</comment>
<dbReference type="Pfam" id="PF09351">
    <property type="entry name" value="DUF1993"/>
    <property type="match status" value="1"/>
</dbReference>
<evidence type="ECO:0000313" key="2">
    <source>
        <dbReference type="Proteomes" id="UP001140560"/>
    </source>
</evidence>
<dbReference type="EMBL" id="JAPEUY010000020">
    <property type="protein sequence ID" value="KAJ4362895.1"/>
    <property type="molecule type" value="Genomic_DNA"/>
</dbReference>
<organism evidence="1 2">
    <name type="scientific">Neocucurbitaria cava</name>
    <dbReference type="NCBI Taxonomy" id="798079"/>
    <lineage>
        <taxon>Eukaryota</taxon>
        <taxon>Fungi</taxon>
        <taxon>Dikarya</taxon>
        <taxon>Ascomycota</taxon>
        <taxon>Pezizomycotina</taxon>
        <taxon>Dothideomycetes</taxon>
        <taxon>Pleosporomycetidae</taxon>
        <taxon>Pleosporales</taxon>
        <taxon>Pleosporineae</taxon>
        <taxon>Cucurbitariaceae</taxon>
        <taxon>Neocucurbitaria</taxon>
    </lineage>
</organism>